<dbReference type="Pfam" id="PF00350">
    <property type="entry name" value="Dynamin_N"/>
    <property type="match status" value="1"/>
</dbReference>
<dbReference type="EMBL" id="CAICTM010000055">
    <property type="protein sequence ID" value="CAB9499211.1"/>
    <property type="molecule type" value="Genomic_DNA"/>
</dbReference>
<feature type="region of interest" description="Disordered" evidence="1">
    <location>
        <begin position="59"/>
        <end position="87"/>
    </location>
</feature>
<feature type="domain" description="Dynamin N-terminal" evidence="2">
    <location>
        <begin position="9"/>
        <end position="182"/>
    </location>
</feature>
<dbReference type="AlphaFoldDB" id="A0A9N8H3B1"/>
<keyword evidence="4" id="KW-1185">Reference proteome</keyword>
<proteinExistence type="predicted"/>
<reference evidence="3" key="1">
    <citation type="submission" date="2020-06" db="EMBL/GenBank/DDBJ databases">
        <authorList>
            <consortium name="Plant Systems Biology data submission"/>
        </authorList>
    </citation>
    <scope>NUCLEOTIDE SEQUENCE</scope>
    <source>
        <strain evidence="3">D6</strain>
    </source>
</reference>
<accession>A0A9N8H3B1</accession>
<dbReference type="SUPFAM" id="SSF52540">
    <property type="entry name" value="P-loop containing nucleoside triphosphate hydrolases"/>
    <property type="match status" value="1"/>
</dbReference>
<dbReference type="Proteomes" id="UP001153069">
    <property type="component" value="Unassembled WGS sequence"/>
</dbReference>
<evidence type="ECO:0000256" key="1">
    <source>
        <dbReference type="SAM" id="MobiDB-lite"/>
    </source>
</evidence>
<evidence type="ECO:0000313" key="4">
    <source>
        <dbReference type="Proteomes" id="UP001153069"/>
    </source>
</evidence>
<dbReference type="InterPro" id="IPR045063">
    <property type="entry name" value="Dynamin_N"/>
</dbReference>
<evidence type="ECO:0000313" key="3">
    <source>
        <dbReference type="EMBL" id="CAB9499211.1"/>
    </source>
</evidence>
<organism evidence="3 4">
    <name type="scientific">Seminavis robusta</name>
    <dbReference type="NCBI Taxonomy" id="568900"/>
    <lineage>
        <taxon>Eukaryota</taxon>
        <taxon>Sar</taxon>
        <taxon>Stramenopiles</taxon>
        <taxon>Ochrophyta</taxon>
        <taxon>Bacillariophyta</taxon>
        <taxon>Bacillariophyceae</taxon>
        <taxon>Bacillariophycidae</taxon>
        <taxon>Naviculales</taxon>
        <taxon>Naviculaceae</taxon>
        <taxon>Seminavis</taxon>
    </lineage>
</organism>
<name>A0A9N8H3B1_9STRA</name>
<dbReference type="InterPro" id="IPR027417">
    <property type="entry name" value="P-loop_NTPase"/>
</dbReference>
<comment type="caution">
    <text evidence="3">The sequence shown here is derived from an EMBL/GenBank/DDBJ whole genome shotgun (WGS) entry which is preliminary data.</text>
</comment>
<dbReference type="Gene3D" id="3.40.50.300">
    <property type="entry name" value="P-loop containing nucleotide triphosphate hydrolases"/>
    <property type="match status" value="1"/>
</dbReference>
<evidence type="ECO:0000259" key="2">
    <source>
        <dbReference type="Pfam" id="PF00350"/>
    </source>
</evidence>
<sequence>MKDKFAINIAVLGCEDTGKSTVVNAICGAPVTEADFGRTTECINVFRLVQRVTDFVQEEGMGTDGVDEETTHKRPRSPHKEEPQSLHAKRIRSTFKTIKDLNDEMKKGKSSDLTKEYEYTVPVAKLPITMRSDAQLHIIESPGLNVKNADNAPVRAYFEQNWNSLDAVLVIIDAKHSADVAQQEESIRFVHNLLKTVKKIPCYFACNKVDNPDGLAGTEDEQKLEKTRKTVENIFGVGCRVQALETYLDDSCSQHHDVYPVFVPTSAKTAFLFRAGSAMTEADFNSTMRPERFYDIGARHFGLGWRDMSQETKAAELCKIVKDESRSSDYLRLSGFEKLLLALEKGIGGDRAQLGLIQRKLKAELSEADFASGNLEHTVRSIDDKLVLLNQPKDHLKEKLWASINSWKMNAIDAFKKDCMLEKLAFAAQKLIEFQRFCGSSGDIWKGEIEKTKKELATLVKQMLVVVNNRAAEWSFEAWKDLYRKFVRSGGKQPGGSGWSSLSPIDWQKLLNSILLLTSDEFSCSFGHEIVLLQEHKARFEHYATWCPNCDELGCSCDETESLQNLATVTFKKGSNGGFKMHPSNEAKYAFLVRIRVPQDYKTSPKHFAHVPWLYCASMKM</sequence>
<protein>
    <recommendedName>
        <fullName evidence="2">Dynamin N-terminal domain-containing protein</fullName>
    </recommendedName>
</protein>
<gene>
    <name evidence="3" type="ORF">SEMRO_56_G032670.1</name>
</gene>